<reference evidence="4" key="2">
    <citation type="submission" date="2019-09" db="UniProtKB">
        <authorList>
            <consortium name="WormBaseParasite"/>
        </authorList>
    </citation>
    <scope>IDENTIFICATION</scope>
</reference>
<dbReference type="EMBL" id="UZAH01026746">
    <property type="protein sequence ID" value="VDO84850.1"/>
    <property type="molecule type" value="Genomic_DNA"/>
</dbReference>
<dbReference type="WBParaSite" id="HPBE_0001038001-mRNA-1">
    <property type="protein sequence ID" value="HPBE_0001038001-mRNA-1"/>
    <property type="gene ID" value="HPBE_0001038001"/>
</dbReference>
<keyword evidence="1" id="KW-0812">Transmembrane</keyword>
<feature type="transmembrane region" description="Helical" evidence="1">
    <location>
        <begin position="6"/>
        <end position="23"/>
    </location>
</feature>
<sequence length="153" mass="17366">MKLQVMLLVVDFFTVFFLFLGLSKHRAGLMKPYMFFNSIWTLCLCLLLVICLWKIIKGSDLPNNILSNLHNLNSPTIIHDHQSDHHHPQMRQPLQASSGVSFLVTAAVMLSLVAIIIVDGFFVHIVYRTFSLFAYLEDKAKEDAGNQQTTTSL</sequence>
<dbReference type="InterPro" id="IPR056709">
    <property type="entry name" value="DUF7807"/>
</dbReference>
<feature type="transmembrane region" description="Helical" evidence="1">
    <location>
        <begin position="100"/>
        <end position="127"/>
    </location>
</feature>
<dbReference type="Pfam" id="PF25093">
    <property type="entry name" value="DUF7807"/>
    <property type="match status" value="1"/>
</dbReference>
<dbReference type="AlphaFoldDB" id="A0A3P7YAB7"/>
<keyword evidence="3" id="KW-1185">Reference proteome</keyword>
<accession>A0A3P7YAB7</accession>
<evidence type="ECO:0000313" key="4">
    <source>
        <dbReference type="WBParaSite" id="HPBE_0001038001-mRNA-1"/>
    </source>
</evidence>
<keyword evidence="1" id="KW-1133">Transmembrane helix</keyword>
<evidence type="ECO:0000313" key="3">
    <source>
        <dbReference type="Proteomes" id="UP000050761"/>
    </source>
</evidence>
<feature type="transmembrane region" description="Helical" evidence="1">
    <location>
        <begin position="35"/>
        <end position="56"/>
    </location>
</feature>
<dbReference type="Proteomes" id="UP000050761">
    <property type="component" value="Unassembled WGS sequence"/>
</dbReference>
<dbReference type="PANTHER" id="PTHR34851">
    <property type="entry name" value="PROTEIN CBG05235-RELATED"/>
    <property type="match status" value="1"/>
</dbReference>
<gene>
    <name evidence="2" type="ORF">HPBE_LOCUS10381</name>
</gene>
<dbReference type="OrthoDB" id="5843182at2759"/>
<evidence type="ECO:0000256" key="1">
    <source>
        <dbReference type="SAM" id="Phobius"/>
    </source>
</evidence>
<proteinExistence type="predicted"/>
<protein>
    <submittedName>
        <fullName evidence="2 4">Uncharacterized protein</fullName>
    </submittedName>
</protein>
<dbReference type="PANTHER" id="PTHR34851:SF3">
    <property type="entry name" value="MARVEL DOMAIN-CONTAINING PROTEIN"/>
    <property type="match status" value="1"/>
</dbReference>
<name>A0A3P7YAB7_HELPZ</name>
<organism evidence="2">
    <name type="scientific">Heligmosomoides polygyrus</name>
    <name type="common">Parasitic roundworm</name>
    <dbReference type="NCBI Taxonomy" id="6339"/>
    <lineage>
        <taxon>Eukaryota</taxon>
        <taxon>Metazoa</taxon>
        <taxon>Ecdysozoa</taxon>
        <taxon>Nematoda</taxon>
        <taxon>Chromadorea</taxon>
        <taxon>Rhabditida</taxon>
        <taxon>Rhabditina</taxon>
        <taxon>Rhabditomorpha</taxon>
        <taxon>Strongyloidea</taxon>
        <taxon>Heligmosomidae</taxon>
        <taxon>Heligmosomoides</taxon>
    </lineage>
</organism>
<reference evidence="2 3" key="1">
    <citation type="submission" date="2018-11" db="EMBL/GenBank/DDBJ databases">
        <authorList>
            <consortium name="Pathogen Informatics"/>
        </authorList>
    </citation>
    <scope>NUCLEOTIDE SEQUENCE [LARGE SCALE GENOMIC DNA]</scope>
</reference>
<keyword evidence="1" id="KW-0472">Membrane</keyword>
<evidence type="ECO:0000313" key="2">
    <source>
        <dbReference type="EMBL" id="VDO84850.1"/>
    </source>
</evidence>